<dbReference type="SUPFAM" id="SSF142433">
    <property type="entry name" value="CinA-like"/>
    <property type="match status" value="1"/>
</dbReference>
<sequence>MNCEVIAVGTELLLGQIVDTNSSWIGEQLALAGIDSHYQTKVGDNWGRIEDAVRLGVERSDAVIMCGGLGPTQDDITRDVIAAVAGSELVLDDTIAERIRAMFKSRGRDMPENNLRQAMVPEGARPIPEQPGTAPGLVVPISTANGEQKVIYAVPGVPYEMKEMMLGTVISDLQQRAGLTSVIESRVLRTWGQSESGLAELLGDRINELEASGNPTLAFLASGVEGIKVRITAKASTSSDATAMLDSEETYLRELLGDLVFAVDAENMESTVLGLLAARGLHLGVIETATAGFMTHRLATAPSGTQAFSGGVIARGAGILSYLLRGDPAAVQPEEAALQLARVARGILVSDVGVATTAIEDPSKSTETHPFGTAWLAISMAEFETVEQVKLPGDLERIRQFSVISLLNLLRLHLEGRR</sequence>
<dbReference type="InterPro" id="IPR008135">
    <property type="entry name" value="Competence-induced_CinA"/>
</dbReference>
<dbReference type="Pfam" id="PF00994">
    <property type="entry name" value="MoCF_biosynth"/>
    <property type="match status" value="1"/>
</dbReference>
<reference evidence="2" key="1">
    <citation type="submission" date="2018-05" db="EMBL/GenBank/DDBJ databases">
        <authorList>
            <person name="Lanie J.A."/>
            <person name="Ng W.-L."/>
            <person name="Kazmierczak K.M."/>
            <person name="Andrzejewski T.M."/>
            <person name="Davidsen T.M."/>
            <person name="Wayne K.J."/>
            <person name="Tettelin H."/>
            <person name="Glass J.I."/>
            <person name="Rusch D."/>
            <person name="Podicherti R."/>
            <person name="Tsui H.-C.T."/>
            <person name="Winkler M.E."/>
        </authorList>
    </citation>
    <scope>NUCLEOTIDE SEQUENCE</scope>
</reference>
<dbReference type="NCBIfam" id="TIGR00200">
    <property type="entry name" value="cinA_nterm"/>
    <property type="match status" value="1"/>
</dbReference>
<dbReference type="PANTHER" id="PTHR13939:SF0">
    <property type="entry name" value="NMN AMIDOHYDROLASE-LIKE PROTEIN YFAY"/>
    <property type="match status" value="1"/>
</dbReference>
<dbReference type="InterPro" id="IPR008136">
    <property type="entry name" value="CinA_C"/>
</dbReference>
<dbReference type="InterPro" id="IPR036425">
    <property type="entry name" value="MoaB/Mog-like_dom_sf"/>
</dbReference>
<dbReference type="InterPro" id="IPR001453">
    <property type="entry name" value="MoaB/Mog_dom"/>
</dbReference>
<proteinExistence type="inferred from homology"/>
<dbReference type="PIRSF" id="PIRSF006728">
    <property type="entry name" value="CinA"/>
    <property type="match status" value="1"/>
</dbReference>
<dbReference type="Pfam" id="PF02464">
    <property type="entry name" value="CinA"/>
    <property type="match status" value="1"/>
</dbReference>
<dbReference type="Pfam" id="PF18146">
    <property type="entry name" value="CinA_KH"/>
    <property type="match status" value="1"/>
</dbReference>
<name>A0A381N265_9ZZZZ</name>
<dbReference type="SUPFAM" id="SSF53218">
    <property type="entry name" value="Molybdenum cofactor biosynthesis proteins"/>
    <property type="match status" value="1"/>
</dbReference>
<dbReference type="HAMAP" id="MF_00226_B">
    <property type="entry name" value="CinA_B"/>
    <property type="match status" value="1"/>
</dbReference>
<dbReference type="Gene3D" id="3.90.950.20">
    <property type="entry name" value="CinA-like"/>
    <property type="match status" value="1"/>
</dbReference>
<evidence type="ECO:0000313" key="2">
    <source>
        <dbReference type="EMBL" id="SUZ47758.1"/>
    </source>
</evidence>
<dbReference type="Gene3D" id="3.30.70.2860">
    <property type="match status" value="1"/>
</dbReference>
<dbReference type="AlphaFoldDB" id="A0A381N265"/>
<dbReference type="SMART" id="SM00852">
    <property type="entry name" value="MoCF_biosynth"/>
    <property type="match status" value="1"/>
</dbReference>
<organism evidence="2">
    <name type="scientific">marine metagenome</name>
    <dbReference type="NCBI Taxonomy" id="408172"/>
    <lineage>
        <taxon>unclassified sequences</taxon>
        <taxon>metagenomes</taxon>
        <taxon>ecological metagenomes</taxon>
    </lineage>
</organism>
<dbReference type="EMBL" id="UINC01000033">
    <property type="protein sequence ID" value="SUZ47758.1"/>
    <property type="molecule type" value="Genomic_DNA"/>
</dbReference>
<dbReference type="CDD" id="cd00885">
    <property type="entry name" value="cinA"/>
    <property type="match status" value="1"/>
</dbReference>
<dbReference type="PANTHER" id="PTHR13939">
    <property type="entry name" value="NICOTINAMIDE-NUCLEOTIDE AMIDOHYDROLASE PNCC"/>
    <property type="match status" value="1"/>
</dbReference>
<evidence type="ECO:0000259" key="1">
    <source>
        <dbReference type="SMART" id="SM00852"/>
    </source>
</evidence>
<dbReference type="InterPro" id="IPR036653">
    <property type="entry name" value="CinA-like_C"/>
</dbReference>
<dbReference type="InterPro" id="IPR041424">
    <property type="entry name" value="CinA_KH"/>
</dbReference>
<dbReference type="Gene3D" id="3.40.980.10">
    <property type="entry name" value="MoaB/Mog-like domain"/>
    <property type="match status" value="1"/>
</dbReference>
<protein>
    <recommendedName>
        <fullName evidence="1">MoaB/Mog domain-containing protein</fullName>
    </recommendedName>
</protein>
<feature type="domain" description="MoaB/Mog" evidence="1">
    <location>
        <begin position="4"/>
        <end position="176"/>
    </location>
</feature>
<gene>
    <name evidence="2" type="ORF">METZ01_LOCUS612</name>
</gene>
<dbReference type="InterPro" id="IPR050101">
    <property type="entry name" value="CinA"/>
</dbReference>
<accession>A0A381N265</accession>